<dbReference type="AlphaFoldDB" id="A0A7R9JPQ8"/>
<dbReference type="PANTHER" id="PTHR46241:SF1">
    <property type="entry name" value="OUTER DYNEIN ARM-DOCKING COMPLEX SUBUNIT 2"/>
    <property type="match status" value="1"/>
</dbReference>
<dbReference type="EMBL" id="OE839136">
    <property type="protein sequence ID" value="CAD7585744.1"/>
    <property type="molecule type" value="Genomic_DNA"/>
</dbReference>
<gene>
    <name evidence="1" type="ORF">TGEB3V08_LOCUS225</name>
</gene>
<organism evidence="1">
    <name type="scientific">Timema genevievae</name>
    <name type="common">Walking stick</name>
    <dbReference type="NCBI Taxonomy" id="629358"/>
    <lineage>
        <taxon>Eukaryota</taxon>
        <taxon>Metazoa</taxon>
        <taxon>Ecdysozoa</taxon>
        <taxon>Arthropoda</taxon>
        <taxon>Hexapoda</taxon>
        <taxon>Insecta</taxon>
        <taxon>Pterygota</taxon>
        <taxon>Neoptera</taxon>
        <taxon>Polyneoptera</taxon>
        <taxon>Phasmatodea</taxon>
        <taxon>Timematodea</taxon>
        <taxon>Timematoidea</taxon>
        <taxon>Timematidae</taxon>
        <taxon>Timema</taxon>
    </lineage>
</organism>
<evidence type="ECO:0000313" key="1">
    <source>
        <dbReference type="EMBL" id="CAD7585744.1"/>
    </source>
</evidence>
<accession>A0A7R9JPQ8</accession>
<dbReference type="PANTHER" id="PTHR46241">
    <property type="entry name" value="ARMADILLO REPEAT-CONTAINING PROTEIN 4 ARMC4"/>
    <property type="match status" value="1"/>
</dbReference>
<proteinExistence type="predicted"/>
<name>A0A7R9JPQ8_TIMGE</name>
<sequence>MKAGNQTATIVALCCLKDQTLTTEISQIAIRDIGGLEVLVNLLETEDLKCKVLSLGIIAPAPRSLMGVSTDVRITSS</sequence>
<protein>
    <submittedName>
        <fullName evidence="1">Uncharacterized protein</fullName>
    </submittedName>
</protein>
<reference evidence="1" key="1">
    <citation type="submission" date="2020-11" db="EMBL/GenBank/DDBJ databases">
        <authorList>
            <person name="Tran Van P."/>
        </authorList>
    </citation>
    <scope>NUCLEOTIDE SEQUENCE</scope>
</reference>